<dbReference type="CDD" id="cd03443">
    <property type="entry name" value="PaaI_thioesterase"/>
    <property type="match status" value="1"/>
</dbReference>
<feature type="domain" description="Thioesterase" evidence="3">
    <location>
        <begin position="43"/>
        <end position="116"/>
    </location>
</feature>
<evidence type="ECO:0000259" key="3">
    <source>
        <dbReference type="Pfam" id="PF03061"/>
    </source>
</evidence>
<dbReference type="Pfam" id="PF03061">
    <property type="entry name" value="4HBT"/>
    <property type="match status" value="1"/>
</dbReference>
<reference evidence="4 5" key="1">
    <citation type="submission" date="2013-07" db="EMBL/GenBank/DDBJ databases">
        <title>Sulfurimonas hongkongensis AST-10 Genome Sequencing.</title>
        <authorList>
            <person name="Cai L."/>
            <person name="Zhang T."/>
        </authorList>
    </citation>
    <scope>NUCLEOTIDE SEQUENCE [LARGE SCALE GENOMIC DNA]</scope>
    <source>
        <strain evidence="4 5">AST-10</strain>
    </source>
</reference>
<dbReference type="PATRIC" id="fig|1172190.3.peg.272"/>
<name>T0JHA5_9BACT</name>
<dbReference type="InterPro" id="IPR006683">
    <property type="entry name" value="Thioestr_dom"/>
</dbReference>
<dbReference type="SUPFAM" id="SSF54637">
    <property type="entry name" value="Thioesterase/thiol ester dehydrase-isomerase"/>
    <property type="match status" value="1"/>
</dbReference>
<dbReference type="NCBIfam" id="TIGR00369">
    <property type="entry name" value="unchar_dom_1"/>
    <property type="match status" value="1"/>
</dbReference>
<evidence type="ECO:0000313" key="4">
    <source>
        <dbReference type="EMBL" id="EQB40485.1"/>
    </source>
</evidence>
<dbReference type="Proteomes" id="UP000015520">
    <property type="component" value="Unassembled WGS sequence"/>
</dbReference>
<dbReference type="AlphaFoldDB" id="T0JHA5"/>
<keyword evidence="5" id="KW-1185">Reference proteome</keyword>
<proteinExistence type="inferred from homology"/>
<dbReference type="InterPro" id="IPR003736">
    <property type="entry name" value="PAAI_dom"/>
</dbReference>
<keyword evidence="2" id="KW-0378">Hydrolase</keyword>
<comment type="similarity">
    <text evidence="1">Belongs to the thioesterase PaaI family.</text>
</comment>
<evidence type="ECO:0000256" key="1">
    <source>
        <dbReference type="ARBA" id="ARBA00008324"/>
    </source>
</evidence>
<protein>
    <submittedName>
        <fullName evidence="4">Thioesterase</fullName>
    </submittedName>
</protein>
<dbReference type="Gene3D" id="3.10.129.10">
    <property type="entry name" value="Hotdog Thioesterase"/>
    <property type="match status" value="1"/>
</dbReference>
<accession>T0JHA5</accession>
<evidence type="ECO:0000313" key="5">
    <source>
        <dbReference type="Proteomes" id="UP000015520"/>
    </source>
</evidence>
<organism evidence="4 5">
    <name type="scientific">Sulfurimonas hongkongensis</name>
    <dbReference type="NCBI Taxonomy" id="1172190"/>
    <lineage>
        <taxon>Bacteria</taxon>
        <taxon>Pseudomonadati</taxon>
        <taxon>Campylobacterota</taxon>
        <taxon>Epsilonproteobacteria</taxon>
        <taxon>Campylobacterales</taxon>
        <taxon>Sulfurimonadaceae</taxon>
        <taxon>Sulfurimonas</taxon>
    </lineage>
</organism>
<comment type="caution">
    <text evidence="4">The sequence shown here is derived from an EMBL/GenBank/DDBJ whole genome shotgun (WGS) entry which is preliminary data.</text>
</comment>
<dbReference type="GO" id="GO:0047617">
    <property type="term" value="F:fatty acyl-CoA hydrolase activity"/>
    <property type="evidence" value="ECO:0007669"/>
    <property type="project" value="InterPro"/>
</dbReference>
<dbReference type="InterPro" id="IPR029069">
    <property type="entry name" value="HotDog_dom_sf"/>
</dbReference>
<dbReference type="InterPro" id="IPR039298">
    <property type="entry name" value="ACOT13"/>
</dbReference>
<dbReference type="eggNOG" id="COG2050">
    <property type="taxonomic scope" value="Bacteria"/>
</dbReference>
<gene>
    <name evidence="4" type="ORF">M947_01420</name>
</gene>
<dbReference type="OrthoDB" id="9813282at2"/>
<evidence type="ECO:0000256" key="2">
    <source>
        <dbReference type="ARBA" id="ARBA00022801"/>
    </source>
</evidence>
<dbReference type="PANTHER" id="PTHR21660">
    <property type="entry name" value="THIOESTERASE SUPERFAMILY MEMBER-RELATED"/>
    <property type="match status" value="1"/>
</dbReference>
<dbReference type="RefSeq" id="WP_021286565.1">
    <property type="nucleotide sequence ID" value="NZ_AUPZ01000002.1"/>
</dbReference>
<sequence>MRVQDIDKNDIGFLKFIGGEVLDLGDGYAELGFDVLPHHKQHFGVVHGGAIATLADHCGWYAAVSVLKEGLSAVTIEIKINYLKPARDEVLKAEARVINQSKRTVFTTIEIFSKDTLIAYATGTYHILDEQKVLNSAK</sequence>
<dbReference type="STRING" id="1172190.M947_01420"/>
<dbReference type="PANTHER" id="PTHR21660:SF1">
    <property type="entry name" value="ACYL-COENZYME A THIOESTERASE 13"/>
    <property type="match status" value="1"/>
</dbReference>
<dbReference type="EMBL" id="AUPZ01000002">
    <property type="protein sequence ID" value="EQB40485.1"/>
    <property type="molecule type" value="Genomic_DNA"/>
</dbReference>